<name>A0A1L3JGV8_9FLAO</name>
<evidence type="ECO:0000313" key="2">
    <source>
        <dbReference type="EMBL" id="APG64360.1"/>
    </source>
</evidence>
<organism evidence="2 3">
    <name type="scientific">Tenacibaculum todarodis</name>
    <dbReference type="NCBI Taxonomy" id="1850252"/>
    <lineage>
        <taxon>Bacteria</taxon>
        <taxon>Pseudomonadati</taxon>
        <taxon>Bacteroidota</taxon>
        <taxon>Flavobacteriia</taxon>
        <taxon>Flavobacteriales</taxon>
        <taxon>Flavobacteriaceae</taxon>
        <taxon>Tenacibaculum</taxon>
    </lineage>
</organism>
<dbReference type="NCBIfam" id="NF033709">
    <property type="entry name" value="PorV_fam"/>
    <property type="match status" value="1"/>
</dbReference>
<dbReference type="RefSeq" id="WP_072554685.1">
    <property type="nucleotide sequence ID" value="NZ_CP018155.1"/>
</dbReference>
<evidence type="ECO:0000313" key="3">
    <source>
        <dbReference type="Proteomes" id="UP000181898"/>
    </source>
</evidence>
<dbReference type="AlphaFoldDB" id="A0A1L3JGV8"/>
<dbReference type="OrthoDB" id="9809953at2"/>
<sequence length="350" mass="39072">MRTRFLALLFLLFLKNLTAQVGGEEVYQFLNVATSARQVALGGEVLTLVDDVSQPIWNPATITNEIDRELAVNYTSYLSGVSIGSASFAYTFNNRFGTMHASVKYLNYGSLIAADEEGNETGSFNASDIALSIGYAYNIPWSDIFIGTNIKFINSSIDNFSSNGIALDFGVLYYNPYNPWRFSIVARNLGAQLSTFNGTSEKLPFEVVAGASYKLDKVPLRWYLTLDNLQKWQVGVPNPSNSTTDLDGNTTNEEISFLDNAFRHVVVGAELFPESAINLRIGYNFRRSKELQLQNVRTFGGISFGFGLKMDKFKLNYAYSRFHTATNVSTFSLQMDLGGRNYKPKRPKSF</sequence>
<keyword evidence="3" id="KW-1185">Reference proteome</keyword>
<protein>
    <submittedName>
        <fullName evidence="2">Penicillin-binding protein</fullName>
    </submittedName>
</protein>
<keyword evidence="1" id="KW-0732">Signal</keyword>
<dbReference type="Proteomes" id="UP000181898">
    <property type="component" value="Chromosome"/>
</dbReference>
<feature type="signal peptide" evidence="1">
    <location>
        <begin position="1"/>
        <end position="21"/>
    </location>
</feature>
<dbReference type="EMBL" id="CP018155">
    <property type="protein sequence ID" value="APG64360.1"/>
    <property type="molecule type" value="Genomic_DNA"/>
</dbReference>
<feature type="chain" id="PRO_5012498895" evidence="1">
    <location>
        <begin position="22"/>
        <end position="350"/>
    </location>
</feature>
<gene>
    <name evidence="2" type="ORF">LPB136_02805</name>
</gene>
<evidence type="ECO:0000256" key="1">
    <source>
        <dbReference type="SAM" id="SignalP"/>
    </source>
</evidence>
<dbReference type="NCBIfam" id="NF033711">
    <property type="entry name" value="T9SS_PorQ"/>
    <property type="match status" value="1"/>
</dbReference>
<reference evidence="2 3" key="1">
    <citation type="submission" date="2016-11" db="EMBL/GenBank/DDBJ databases">
        <title>Tenacibaculum sp. LPB0136, isolated from marine environment.</title>
        <authorList>
            <person name="Kim E."/>
            <person name="Yi H."/>
        </authorList>
    </citation>
    <scope>NUCLEOTIDE SEQUENCE [LARGE SCALE GENOMIC DNA]</scope>
    <source>
        <strain evidence="2 3">LPB0136</strain>
    </source>
</reference>
<dbReference type="Gene3D" id="2.40.160.60">
    <property type="entry name" value="Outer membrane protein transport protein (OMPP1/FadL/TodX)"/>
    <property type="match status" value="1"/>
</dbReference>
<dbReference type="KEGG" id="ten:LPB136_02805"/>
<proteinExistence type="predicted"/>
<dbReference type="STRING" id="1850252.LPB136_02805"/>
<accession>A0A1L3JGV8</accession>